<reference evidence="2 3" key="1">
    <citation type="submission" date="2015-03" db="EMBL/GenBank/DDBJ databases">
        <title>Genome Sequence of Kiloniella spongiae MEBiC09566, isolated from a marine sponge.</title>
        <authorList>
            <person name="Shao Z."/>
            <person name="Wang L."/>
            <person name="Li X."/>
        </authorList>
    </citation>
    <scope>NUCLEOTIDE SEQUENCE [LARGE SCALE GENOMIC DNA]</scope>
    <source>
        <strain evidence="2 3">MEBiC09566</strain>
    </source>
</reference>
<sequence length="101" mass="11605">MFKAMILLKRKEGATLAEFAEWWLQQHRPLAEKLPGLKQAIFNMIDEETAGNYDGVSELWFEDRKAFVQAYESDIGQEVAADSLANVSGRERMFVTEHIIK</sequence>
<dbReference type="STRING" id="1489064.WH96_20330"/>
<dbReference type="Proteomes" id="UP000035444">
    <property type="component" value="Unassembled WGS sequence"/>
</dbReference>
<feature type="domain" description="EthD" evidence="1">
    <location>
        <begin position="11"/>
        <end position="83"/>
    </location>
</feature>
<dbReference type="Pfam" id="PF07110">
    <property type="entry name" value="EthD"/>
    <property type="match status" value="1"/>
</dbReference>
<name>A0A0H2M8Y0_9PROT</name>
<dbReference type="GO" id="GO:0016491">
    <property type="term" value="F:oxidoreductase activity"/>
    <property type="evidence" value="ECO:0007669"/>
    <property type="project" value="InterPro"/>
</dbReference>
<evidence type="ECO:0000313" key="2">
    <source>
        <dbReference type="EMBL" id="KLN58939.1"/>
    </source>
</evidence>
<dbReference type="InterPro" id="IPR009799">
    <property type="entry name" value="EthD_dom"/>
</dbReference>
<dbReference type="AlphaFoldDB" id="A0A0H2M8Y0"/>
<dbReference type="RefSeq" id="WP_047766089.1">
    <property type="nucleotide sequence ID" value="NZ_LAQL01000025.1"/>
</dbReference>
<dbReference type="OrthoDB" id="6369070at2"/>
<dbReference type="Gene3D" id="3.30.70.100">
    <property type="match status" value="1"/>
</dbReference>
<dbReference type="EMBL" id="LAQL01000025">
    <property type="protein sequence ID" value="KLN58939.1"/>
    <property type="molecule type" value="Genomic_DNA"/>
</dbReference>
<organism evidence="2 3">
    <name type="scientific">Kiloniella spongiae</name>
    <dbReference type="NCBI Taxonomy" id="1489064"/>
    <lineage>
        <taxon>Bacteria</taxon>
        <taxon>Pseudomonadati</taxon>
        <taxon>Pseudomonadota</taxon>
        <taxon>Alphaproteobacteria</taxon>
        <taxon>Rhodospirillales</taxon>
        <taxon>Kiloniellaceae</taxon>
        <taxon>Kiloniella</taxon>
    </lineage>
</organism>
<accession>A0A0H2M8Y0</accession>
<evidence type="ECO:0000259" key="1">
    <source>
        <dbReference type="Pfam" id="PF07110"/>
    </source>
</evidence>
<dbReference type="NCBIfam" id="TIGR02118">
    <property type="entry name" value="EthD family reductase"/>
    <property type="match status" value="1"/>
</dbReference>
<dbReference type="InterPro" id="IPR011008">
    <property type="entry name" value="Dimeric_a/b-barrel"/>
</dbReference>
<gene>
    <name evidence="2" type="ORF">WH96_20330</name>
</gene>
<evidence type="ECO:0000313" key="3">
    <source>
        <dbReference type="Proteomes" id="UP000035444"/>
    </source>
</evidence>
<dbReference type="SUPFAM" id="SSF54909">
    <property type="entry name" value="Dimeric alpha+beta barrel"/>
    <property type="match status" value="1"/>
</dbReference>
<keyword evidence="3" id="KW-1185">Reference proteome</keyword>
<protein>
    <recommendedName>
        <fullName evidence="1">EthD domain-containing protein</fullName>
    </recommendedName>
</protein>
<comment type="caution">
    <text evidence="2">The sequence shown here is derived from an EMBL/GenBank/DDBJ whole genome shotgun (WGS) entry which is preliminary data.</text>
</comment>
<proteinExistence type="predicted"/>